<dbReference type="SMART" id="SM00482">
    <property type="entry name" value="POLAc"/>
    <property type="match status" value="1"/>
</dbReference>
<dbReference type="SUPFAM" id="SSF53098">
    <property type="entry name" value="Ribonuclease H-like"/>
    <property type="match status" value="1"/>
</dbReference>
<dbReference type="InterPro" id="IPR043502">
    <property type="entry name" value="DNA/RNA_pol_sf"/>
</dbReference>
<dbReference type="EMBL" id="PP750866">
    <property type="protein sequence ID" value="XBM95013.1"/>
    <property type="molecule type" value="Genomic_DNA"/>
</dbReference>
<evidence type="ECO:0000256" key="2">
    <source>
        <dbReference type="ARBA" id="ARBA00023109"/>
    </source>
</evidence>
<accession>A0AAU7GZH9</accession>
<dbReference type="GO" id="GO:0003887">
    <property type="term" value="F:DNA-directed DNA polymerase activity"/>
    <property type="evidence" value="ECO:0007669"/>
    <property type="project" value="InterPro"/>
</dbReference>
<keyword evidence="2" id="KW-1194">Viral DNA replication</keyword>
<sequence length="669" mass="73282">MKVLAFDIETGAAEELHKYGPGFVRLCGWGDATPGSPVTISTDPRELTAALFSADALTAHNGINFDLMAMGREGFFTFDQYELLCRKMFDTMIVERHVNPVAAKGKQPMGYFGLDATAARYGLEGKSSVDFAGKVAIIRRVKGDAYADKVVKAEAAKQRKAARLGAEYAAPQRTGVLKLLAELYGGYDQIPQDDPDYRSYLVADVQTQGRVFTQLAGVVRDEPATSQRYVRREHYTATAMGRVTLEGMRTDVDETMKRWSEGQARLEAGKELLHAKFGMPTEGKYPHRTNPGKAAFRRAILATGISEDALTANWPHAQDGSLKTGKDVLDAFIPIFDRTKPAAAELCRTIKAFNGERTIYGTILDHVVGDRVHPYIGPDQASGRWSMKNPGLTVFGKRGGKARERGIMLADSDDEVLVAIDADQVDARVIAAECQDAEYMKLFAPGMDLHSEVAFRVWPDLHKHGADCHRVAKDGCGCGVTAKCHCELRDRAKVFGHGFSYGLGAAGMARQHGVDVAVAQSFVRGMTEAFPRLAEWKEEIRAAAGSLGFDEPVPANDPYRILHTWAGRPVRVERDRAYTQATALVGQGGTRDVMAEAILRLPAEYRRRIRAVIHDEIVISLPKHNAQQVAQDITDSMAFDLRGVAITFGCSDVARSWAGCYGAQYETAA</sequence>
<evidence type="ECO:0000259" key="3">
    <source>
        <dbReference type="SMART" id="SM00482"/>
    </source>
</evidence>
<keyword evidence="1" id="KW-0235">DNA replication</keyword>
<evidence type="ECO:0000256" key="1">
    <source>
        <dbReference type="ARBA" id="ARBA00022705"/>
    </source>
</evidence>
<evidence type="ECO:0000313" key="4">
    <source>
        <dbReference type="EMBL" id="XBM95013.1"/>
    </source>
</evidence>
<dbReference type="InterPro" id="IPR001098">
    <property type="entry name" value="DNA-dir_DNA_pol_A_palm_dom"/>
</dbReference>
<reference evidence="4" key="1">
    <citation type="submission" date="2024-05" db="EMBL/GenBank/DDBJ databases">
        <title>Isolation and characterization of the new Streptomyces phages Kamino, Geonosis, Abafar and Scarif infecting a broad range of host species.</title>
        <authorList>
            <person name="Rackow B."/>
            <person name="Rolland C."/>
            <person name="Mohnen I."/>
            <person name="Wittmann J."/>
            <person name="Muesken M."/>
            <person name="Overmann J."/>
            <person name="Frunzke J."/>
        </authorList>
    </citation>
    <scope>NUCLEOTIDE SEQUENCE</scope>
</reference>
<protein>
    <submittedName>
        <fullName evidence="4">DNA polymerase</fullName>
    </submittedName>
</protein>
<dbReference type="SUPFAM" id="SSF56672">
    <property type="entry name" value="DNA/RNA polymerases"/>
    <property type="match status" value="1"/>
</dbReference>
<dbReference type="GO" id="GO:0006261">
    <property type="term" value="P:DNA-templated DNA replication"/>
    <property type="evidence" value="ECO:0007669"/>
    <property type="project" value="InterPro"/>
</dbReference>
<dbReference type="GO" id="GO:0006302">
    <property type="term" value="P:double-strand break repair"/>
    <property type="evidence" value="ECO:0007669"/>
    <property type="project" value="TreeGrafter"/>
</dbReference>
<organism evidence="4">
    <name type="scientific">Streptomyces phage Geonosis</name>
    <dbReference type="NCBI Taxonomy" id="3158856"/>
    <lineage>
        <taxon>Viruses</taxon>
        <taxon>Duplodnaviria</taxon>
        <taxon>Heunggongvirae</taxon>
        <taxon>Uroviricota</taxon>
        <taxon>Caudoviricetes</taxon>
    </lineage>
</organism>
<dbReference type="GO" id="GO:0003677">
    <property type="term" value="F:DNA binding"/>
    <property type="evidence" value="ECO:0007669"/>
    <property type="project" value="InterPro"/>
</dbReference>
<dbReference type="InterPro" id="IPR012337">
    <property type="entry name" value="RNaseH-like_sf"/>
</dbReference>
<dbReference type="PANTHER" id="PTHR10133:SF27">
    <property type="entry name" value="DNA POLYMERASE NU"/>
    <property type="match status" value="1"/>
</dbReference>
<dbReference type="Gene3D" id="3.30.70.370">
    <property type="match status" value="1"/>
</dbReference>
<dbReference type="InterPro" id="IPR002298">
    <property type="entry name" value="DNA_polymerase_A"/>
</dbReference>
<name>A0AAU7GZH9_9CAUD</name>
<gene>
    <name evidence="4" type="ORF">Geonosis_00048</name>
</gene>
<dbReference type="Gene3D" id="1.10.150.20">
    <property type="entry name" value="5' to 3' exonuclease, C-terminal subdomain"/>
    <property type="match status" value="1"/>
</dbReference>
<dbReference type="InterPro" id="IPR036397">
    <property type="entry name" value="RNaseH_sf"/>
</dbReference>
<proteinExistence type="predicted"/>
<dbReference type="GO" id="GO:0039693">
    <property type="term" value="P:viral DNA genome replication"/>
    <property type="evidence" value="ECO:0007669"/>
    <property type="project" value="UniProtKB-KW"/>
</dbReference>
<dbReference type="Pfam" id="PF00476">
    <property type="entry name" value="DNA_pol_A"/>
    <property type="match status" value="1"/>
</dbReference>
<feature type="domain" description="DNA-directed DNA polymerase family A palm" evidence="3">
    <location>
        <begin position="405"/>
        <end position="625"/>
    </location>
</feature>
<dbReference type="Gene3D" id="3.30.420.10">
    <property type="entry name" value="Ribonuclease H-like superfamily/Ribonuclease H"/>
    <property type="match status" value="1"/>
</dbReference>
<dbReference type="PANTHER" id="PTHR10133">
    <property type="entry name" value="DNA POLYMERASE I"/>
    <property type="match status" value="1"/>
</dbReference>